<organism evidence="2 3">
    <name type="scientific">Halotia branconii CENA392</name>
    <dbReference type="NCBI Taxonomy" id="1539056"/>
    <lineage>
        <taxon>Bacteria</taxon>
        <taxon>Bacillati</taxon>
        <taxon>Cyanobacteriota</taxon>
        <taxon>Cyanophyceae</taxon>
        <taxon>Nostocales</taxon>
        <taxon>Nodulariaceae</taxon>
        <taxon>Halotia</taxon>
    </lineage>
</organism>
<dbReference type="AlphaFoldDB" id="A0AAJ6P8U4"/>
<dbReference type="Proteomes" id="UP001223520">
    <property type="component" value="Chromosome"/>
</dbReference>
<dbReference type="InterPro" id="IPR010607">
    <property type="entry name" value="DUF1194"/>
</dbReference>
<protein>
    <submittedName>
        <fullName evidence="2">DUF1194 domain-containing protein</fullName>
    </submittedName>
</protein>
<dbReference type="Pfam" id="PF06707">
    <property type="entry name" value="DUF1194"/>
    <property type="match status" value="1"/>
</dbReference>
<keyword evidence="3" id="KW-1185">Reference proteome</keyword>
<accession>A0AAJ6P8U4</accession>
<reference evidence="2 3" key="1">
    <citation type="journal article" date="2023" name="Limnol Oceanogr Lett">
        <title>Environmental adaptations by the intertidal Antarctic cyanobacterium Halotia branconii CENA392 as revealed using long-read genome sequencing.</title>
        <authorList>
            <person name="Dextro R.B."/>
            <person name="Delbaje E."/>
            <person name="Freitas P.N.N."/>
            <person name="Geraldes V."/>
            <person name="Pinto E."/>
            <person name="Long P.F."/>
            <person name="Fiore M.F."/>
        </authorList>
    </citation>
    <scope>NUCLEOTIDE SEQUENCE [LARGE SCALE GENOMIC DNA]</scope>
    <source>
        <strain evidence="2 3">CENA392</strain>
    </source>
</reference>
<evidence type="ECO:0000256" key="1">
    <source>
        <dbReference type="SAM" id="SignalP"/>
    </source>
</evidence>
<proteinExistence type="predicted"/>
<dbReference type="EMBL" id="CP124543">
    <property type="protein sequence ID" value="WGV25046.1"/>
    <property type="molecule type" value="Genomic_DNA"/>
</dbReference>
<evidence type="ECO:0000313" key="2">
    <source>
        <dbReference type="EMBL" id="WGV25046.1"/>
    </source>
</evidence>
<dbReference type="KEGG" id="hbq:QI031_25305"/>
<feature type="chain" id="PRO_5042595088" evidence="1">
    <location>
        <begin position="30"/>
        <end position="97"/>
    </location>
</feature>
<feature type="signal peptide" evidence="1">
    <location>
        <begin position="1"/>
        <end position="29"/>
    </location>
</feature>
<name>A0AAJ6P8U4_9CYAN</name>
<gene>
    <name evidence="2" type="ORF">QI031_25305</name>
</gene>
<keyword evidence="1" id="KW-0732">Signal</keyword>
<evidence type="ECO:0000313" key="3">
    <source>
        <dbReference type="Proteomes" id="UP001223520"/>
    </source>
</evidence>
<dbReference type="RefSeq" id="WP_281482352.1">
    <property type="nucleotide sequence ID" value="NZ_CP124543.1"/>
</dbReference>
<sequence>MKTSYIFQATFTAVAGIVSALAVSTTAKAATLVDLELSLLVDVSGSISTTEFNLQKQGYVDAFANASLFNDFISKGNTGKIAANLIYWAGTNHLSLD</sequence>